<name>A0A809RLX6_9PROT</name>
<evidence type="ECO:0000313" key="7">
    <source>
        <dbReference type="Proteomes" id="UP000463939"/>
    </source>
</evidence>
<dbReference type="InterPro" id="IPR008201">
    <property type="entry name" value="HepT-like"/>
</dbReference>
<sequence>MNENRLTDYLDHMQRAAIMSLIIIGDEGDGQLAEFTQKHAQVPWRNMRGMHNRIAHGYFDINLDVVWDTVQTALPALLKQLQTIRCDANDQGSSC</sequence>
<dbReference type="PANTHER" id="PTHR34139">
    <property type="entry name" value="UPF0331 PROTEIN MJ0127"/>
    <property type="match status" value="1"/>
</dbReference>
<keyword evidence="7" id="KW-1185">Reference proteome</keyword>
<keyword evidence="2" id="KW-1277">Toxin-antitoxin system</keyword>
<organism evidence="6 7">
    <name type="scientific">Sulfuriferula nivalis</name>
    <dbReference type="NCBI Taxonomy" id="2675298"/>
    <lineage>
        <taxon>Bacteria</taxon>
        <taxon>Pseudomonadati</taxon>
        <taxon>Pseudomonadota</taxon>
        <taxon>Betaproteobacteria</taxon>
        <taxon>Nitrosomonadales</taxon>
        <taxon>Sulfuricellaceae</taxon>
        <taxon>Sulfuriferula</taxon>
    </lineage>
</organism>
<dbReference type="RefSeq" id="WP_162086447.1">
    <property type="nucleotide sequence ID" value="NZ_AP021883.1"/>
</dbReference>
<keyword evidence="6" id="KW-0614">Plasmid</keyword>
<geneLocation type="plasmid" evidence="7">
    <name>sgtm_pl2 dna</name>
</geneLocation>
<dbReference type="GO" id="GO:0110001">
    <property type="term" value="C:toxin-antitoxin complex"/>
    <property type="evidence" value="ECO:0007669"/>
    <property type="project" value="InterPro"/>
</dbReference>
<evidence type="ECO:0000256" key="4">
    <source>
        <dbReference type="ARBA" id="ARBA00022741"/>
    </source>
</evidence>
<dbReference type="PANTHER" id="PTHR34139:SF1">
    <property type="entry name" value="RNASE MJ1380-RELATED"/>
    <property type="match status" value="1"/>
</dbReference>
<keyword evidence="1" id="KW-0597">Phosphoprotein</keyword>
<dbReference type="Proteomes" id="UP000463939">
    <property type="component" value="Plasmid SGTM_pl2"/>
</dbReference>
<dbReference type="GO" id="GO:0016787">
    <property type="term" value="F:hydrolase activity"/>
    <property type="evidence" value="ECO:0007669"/>
    <property type="project" value="UniProtKB-KW"/>
</dbReference>
<dbReference type="Pfam" id="PF01934">
    <property type="entry name" value="HepT-like"/>
    <property type="match status" value="1"/>
</dbReference>
<dbReference type="InterPro" id="IPR051813">
    <property type="entry name" value="HepT_RNase_toxin"/>
</dbReference>
<dbReference type="GO" id="GO:0000166">
    <property type="term" value="F:nucleotide binding"/>
    <property type="evidence" value="ECO:0007669"/>
    <property type="project" value="UniProtKB-KW"/>
</dbReference>
<dbReference type="KEGG" id="sniv:SFSGTM_32640"/>
<dbReference type="AlphaFoldDB" id="A0A809RLX6"/>
<gene>
    <name evidence="6" type="ORF">SFSGTM_32640</name>
</gene>
<evidence type="ECO:0000256" key="5">
    <source>
        <dbReference type="ARBA" id="ARBA00022801"/>
    </source>
</evidence>
<dbReference type="GO" id="GO:0004540">
    <property type="term" value="F:RNA nuclease activity"/>
    <property type="evidence" value="ECO:0007669"/>
    <property type="project" value="InterPro"/>
</dbReference>
<proteinExistence type="predicted"/>
<evidence type="ECO:0000256" key="2">
    <source>
        <dbReference type="ARBA" id="ARBA00022649"/>
    </source>
</evidence>
<accession>A0A809RLX6</accession>
<evidence type="ECO:0000256" key="3">
    <source>
        <dbReference type="ARBA" id="ARBA00022722"/>
    </source>
</evidence>
<keyword evidence="5" id="KW-0378">Hydrolase</keyword>
<evidence type="ECO:0000313" key="6">
    <source>
        <dbReference type="EMBL" id="BBP02556.1"/>
    </source>
</evidence>
<keyword evidence="3" id="KW-0540">Nuclease</keyword>
<protein>
    <submittedName>
        <fullName evidence="6">DUF86 domain-containing protein</fullName>
    </submittedName>
</protein>
<keyword evidence="4" id="KW-0547">Nucleotide-binding</keyword>
<dbReference type="EMBL" id="AP021883">
    <property type="protein sequence ID" value="BBP02556.1"/>
    <property type="molecule type" value="Genomic_DNA"/>
</dbReference>
<reference evidence="7" key="1">
    <citation type="submission" date="2019-11" db="EMBL/GenBank/DDBJ databases">
        <title>Isolation and characterization of a novel species in the genus Sulfuriferula.</title>
        <authorList>
            <person name="Mochizuki J."/>
            <person name="Kojima H."/>
            <person name="Fukui M."/>
        </authorList>
    </citation>
    <scope>NUCLEOTIDE SEQUENCE [LARGE SCALE GENOMIC DNA]</scope>
    <source>
        <strain evidence="7">SGTM</strain>
        <plasmid evidence="7">sgtm_pl2 dna</plasmid>
    </source>
</reference>
<evidence type="ECO:0000256" key="1">
    <source>
        <dbReference type="ARBA" id="ARBA00022553"/>
    </source>
</evidence>